<name>A0AAW4HIY1_VIBVL</name>
<accession>A0AAW4HIY1</accession>
<comment type="caution">
    <text evidence="2">The sequence shown here is derived from an EMBL/GenBank/DDBJ whole genome shotgun (WGS) entry which is preliminary data.</text>
</comment>
<protein>
    <recommendedName>
        <fullName evidence="1">Retrotransposon gag domain-containing protein</fullName>
    </recommendedName>
</protein>
<dbReference type="EMBL" id="JAFKOQ010000270">
    <property type="protein sequence ID" value="MBN8124821.1"/>
    <property type="molecule type" value="Genomic_DNA"/>
</dbReference>
<gene>
    <name evidence="2" type="ORF">J0J18_24320</name>
</gene>
<feature type="domain" description="Retrotransposon gag" evidence="1">
    <location>
        <begin position="1"/>
        <end position="66"/>
    </location>
</feature>
<evidence type="ECO:0000259" key="1">
    <source>
        <dbReference type="Pfam" id="PF03732"/>
    </source>
</evidence>
<dbReference type="InterPro" id="IPR005162">
    <property type="entry name" value="Retrotrans_gag_dom"/>
</dbReference>
<dbReference type="Proteomes" id="UP000664056">
    <property type="component" value="Unassembled WGS sequence"/>
</dbReference>
<dbReference type="PANTHER" id="PTHR33223:SF6">
    <property type="entry name" value="CCHC-TYPE DOMAIN-CONTAINING PROTEIN"/>
    <property type="match status" value="1"/>
</dbReference>
<dbReference type="AlphaFoldDB" id="A0AAW4HIY1"/>
<reference evidence="2" key="1">
    <citation type="submission" date="2021-03" db="EMBL/GenBank/DDBJ databases">
        <title>Study of the foodborne Vibrio vulnificus isolates from China.</title>
        <authorList>
            <person name="Zheng Z."/>
            <person name="Ye L."/>
        </authorList>
    </citation>
    <scope>NUCLEOTIDE SEQUENCE</scope>
    <source>
        <strain evidence="2">Vv1582</strain>
    </source>
</reference>
<sequence>MKAAFLEKYYPASKSSYLKKEIINVEQREHESLYEYRERFKRMCACCPYHGYTDQDLLMYFCGGMNMEDARMVHAAS</sequence>
<evidence type="ECO:0000313" key="3">
    <source>
        <dbReference type="Proteomes" id="UP000664056"/>
    </source>
</evidence>
<feature type="non-terminal residue" evidence="2">
    <location>
        <position position="77"/>
    </location>
</feature>
<proteinExistence type="predicted"/>
<dbReference type="PANTHER" id="PTHR33223">
    <property type="entry name" value="CCHC-TYPE DOMAIN-CONTAINING PROTEIN"/>
    <property type="match status" value="1"/>
</dbReference>
<evidence type="ECO:0000313" key="2">
    <source>
        <dbReference type="EMBL" id="MBN8124821.1"/>
    </source>
</evidence>
<organism evidence="2 3">
    <name type="scientific">Vibrio vulnificus</name>
    <dbReference type="NCBI Taxonomy" id="672"/>
    <lineage>
        <taxon>Bacteria</taxon>
        <taxon>Pseudomonadati</taxon>
        <taxon>Pseudomonadota</taxon>
        <taxon>Gammaproteobacteria</taxon>
        <taxon>Vibrionales</taxon>
        <taxon>Vibrionaceae</taxon>
        <taxon>Vibrio</taxon>
    </lineage>
</organism>
<dbReference type="Pfam" id="PF03732">
    <property type="entry name" value="Retrotrans_gag"/>
    <property type="match status" value="1"/>
</dbReference>